<proteinExistence type="predicted"/>
<name>A0A7W9LH91_9ACTN</name>
<dbReference type="RefSeq" id="WP_185076803.1">
    <property type="nucleotide sequence ID" value="NZ_JACHMB010000001.1"/>
</dbReference>
<evidence type="ECO:0000313" key="2">
    <source>
        <dbReference type="Proteomes" id="UP000579153"/>
    </source>
</evidence>
<accession>A0A7W9LH91</accession>
<dbReference type="AlphaFoldDB" id="A0A7W9LH91"/>
<dbReference type="EMBL" id="JACHMB010000001">
    <property type="protein sequence ID" value="MBB5783749.1"/>
    <property type="molecule type" value="Genomic_DNA"/>
</dbReference>
<protein>
    <submittedName>
        <fullName evidence="1">Uncharacterized protein</fullName>
    </submittedName>
</protein>
<gene>
    <name evidence="1" type="ORF">HD596_010505</name>
</gene>
<sequence length="235" mass="25188">MWIAVVVLAAIVVGAMVWWFRRDPAGRDAGDAGTTVEADMDLGIPAEVEPAFMEGLRAYPLRARGRQGVLTTYEPPRLISLHLLADAFAARGDAALHDPQGTVVALIAHLGAVERPGVLNLREDWLDGEVDGMDRAAFAEAVREAVSGECPWSADPAIGALQVTVRETNTMMLDLARVLEQYREAREKQPEAAAGELLREVAPRLIAAGGPGLTWTKPPTQADLRVVLGSTPEPA</sequence>
<comment type="caution">
    <text evidence="1">The sequence shown here is derived from an EMBL/GenBank/DDBJ whole genome shotgun (WGS) entry which is preliminary data.</text>
</comment>
<keyword evidence="2" id="KW-1185">Reference proteome</keyword>
<evidence type="ECO:0000313" key="1">
    <source>
        <dbReference type="EMBL" id="MBB5783749.1"/>
    </source>
</evidence>
<reference evidence="1 2" key="1">
    <citation type="submission" date="2020-08" db="EMBL/GenBank/DDBJ databases">
        <title>Sequencing the genomes of 1000 actinobacteria strains.</title>
        <authorList>
            <person name="Klenk H.-P."/>
        </authorList>
    </citation>
    <scope>NUCLEOTIDE SEQUENCE [LARGE SCALE GENOMIC DNA]</scope>
    <source>
        <strain evidence="1 2">DSM 45507</strain>
    </source>
</reference>
<dbReference type="Proteomes" id="UP000579153">
    <property type="component" value="Unassembled WGS sequence"/>
</dbReference>
<organism evidence="1 2">
    <name type="scientific">Nonomuraea jabiensis</name>
    <dbReference type="NCBI Taxonomy" id="882448"/>
    <lineage>
        <taxon>Bacteria</taxon>
        <taxon>Bacillati</taxon>
        <taxon>Actinomycetota</taxon>
        <taxon>Actinomycetes</taxon>
        <taxon>Streptosporangiales</taxon>
        <taxon>Streptosporangiaceae</taxon>
        <taxon>Nonomuraea</taxon>
    </lineage>
</organism>